<evidence type="ECO:0000256" key="1">
    <source>
        <dbReference type="SAM" id="Phobius"/>
    </source>
</evidence>
<protein>
    <submittedName>
        <fullName evidence="2">Uncharacterized protein</fullName>
    </submittedName>
</protein>
<evidence type="ECO:0000313" key="3">
    <source>
        <dbReference type="Proteomes" id="UP000807025"/>
    </source>
</evidence>
<dbReference type="AlphaFoldDB" id="A0A9P5ZPZ1"/>
<name>A0A9P5ZPZ1_PLEER</name>
<comment type="caution">
    <text evidence="2">The sequence shown here is derived from an EMBL/GenBank/DDBJ whole genome shotgun (WGS) entry which is preliminary data.</text>
</comment>
<organism evidence="2 3">
    <name type="scientific">Pleurotus eryngii</name>
    <name type="common">Boletus of the steppes</name>
    <dbReference type="NCBI Taxonomy" id="5323"/>
    <lineage>
        <taxon>Eukaryota</taxon>
        <taxon>Fungi</taxon>
        <taxon>Dikarya</taxon>
        <taxon>Basidiomycota</taxon>
        <taxon>Agaricomycotina</taxon>
        <taxon>Agaricomycetes</taxon>
        <taxon>Agaricomycetidae</taxon>
        <taxon>Agaricales</taxon>
        <taxon>Pleurotineae</taxon>
        <taxon>Pleurotaceae</taxon>
        <taxon>Pleurotus</taxon>
    </lineage>
</organism>
<evidence type="ECO:0000313" key="2">
    <source>
        <dbReference type="EMBL" id="KAF9492327.1"/>
    </source>
</evidence>
<proteinExistence type="predicted"/>
<dbReference type="Proteomes" id="UP000807025">
    <property type="component" value="Unassembled WGS sequence"/>
</dbReference>
<gene>
    <name evidence="2" type="ORF">BDN71DRAFT_1216225</name>
</gene>
<keyword evidence="1" id="KW-1133">Transmembrane helix</keyword>
<dbReference type="PROSITE" id="PS51257">
    <property type="entry name" value="PROKAR_LIPOPROTEIN"/>
    <property type="match status" value="1"/>
</dbReference>
<keyword evidence="1" id="KW-0472">Membrane</keyword>
<dbReference type="OrthoDB" id="3231781at2759"/>
<sequence length="120" mass="13037">MAVSRLTDVNYTIGALQVAVGTSGFLLGCSTTQIYAYYKNYPYGPRATKIYVVVLWLSETAQQFAAMHAVYAMSVTSWGHPSALLHPPTSISVTFHLGILIPPLLEVRIVSPATSSRVPH</sequence>
<feature type="transmembrane region" description="Helical" evidence="1">
    <location>
        <begin position="12"/>
        <end position="38"/>
    </location>
</feature>
<accession>A0A9P5ZPZ1</accession>
<reference evidence="2" key="1">
    <citation type="submission" date="2020-11" db="EMBL/GenBank/DDBJ databases">
        <authorList>
            <consortium name="DOE Joint Genome Institute"/>
            <person name="Ahrendt S."/>
            <person name="Riley R."/>
            <person name="Andreopoulos W."/>
            <person name="Labutti K."/>
            <person name="Pangilinan J."/>
            <person name="Ruiz-Duenas F.J."/>
            <person name="Barrasa J.M."/>
            <person name="Sanchez-Garcia M."/>
            <person name="Camarero S."/>
            <person name="Miyauchi S."/>
            <person name="Serrano A."/>
            <person name="Linde D."/>
            <person name="Babiker R."/>
            <person name="Drula E."/>
            <person name="Ayuso-Fernandez I."/>
            <person name="Pacheco R."/>
            <person name="Padilla G."/>
            <person name="Ferreira P."/>
            <person name="Barriuso J."/>
            <person name="Kellner H."/>
            <person name="Castanera R."/>
            <person name="Alfaro M."/>
            <person name="Ramirez L."/>
            <person name="Pisabarro A.G."/>
            <person name="Kuo A."/>
            <person name="Tritt A."/>
            <person name="Lipzen A."/>
            <person name="He G."/>
            <person name="Yan M."/>
            <person name="Ng V."/>
            <person name="Cullen D."/>
            <person name="Martin F."/>
            <person name="Rosso M.-N."/>
            <person name="Henrissat B."/>
            <person name="Hibbett D."/>
            <person name="Martinez A.T."/>
            <person name="Grigoriev I.V."/>
        </authorList>
    </citation>
    <scope>NUCLEOTIDE SEQUENCE</scope>
    <source>
        <strain evidence="2">ATCC 90797</strain>
    </source>
</reference>
<dbReference type="EMBL" id="MU154603">
    <property type="protein sequence ID" value="KAF9492327.1"/>
    <property type="molecule type" value="Genomic_DNA"/>
</dbReference>
<keyword evidence="1" id="KW-0812">Transmembrane</keyword>
<keyword evidence="3" id="KW-1185">Reference proteome</keyword>
<feature type="transmembrane region" description="Helical" evidence="1">
    <location>
        <begin position="50"/>
        <end position="71"/>
    </location>
</feature>